<keyword evidence="4" id="KW-0804">Transcription</keyword>
<dbReference type="PANTHER" id="PTHR31072">
    <property type="entry name" value="TRANSCRIPTION FACTOR TCP4-RELATED"/>
    <property type="match status" value="1"/>
</dbReference>
<dbReference type="GO" id="GO:2000032">
    <property type="term" value="P:regulation of secondary shoot formation"/>
    <property type="evidence" value="ECO:0007669"/>
    <property type="project" value="TreeGrafter"/>
</dbReference>
<dbReference type="GO" id="GO:0005634">
    <property type="term" value="C:nucleus"/>
    <property type="evidence" value="ECO:0007669"/>
    <property type="project" value="UniProtKB-SubCell"/>
</dbReference>
<dbReference type="InterPro" id="IPR017887">
    <property type="entry name" value="TF_TCP_subgr"/>
</dbReference>
<name>A0AAN7RC60_TRANT</name>
<feature type="domain" description="TCP" evidence="7">
    <location>
        <begin position="93"/>
        <end position="151"/>
    </location>
</feature>
<dbReference type="InterPro" id="IPR005333">
    <property type="entry name" value="Transcription_factor_TCP"/>
</dbReference>
<evidence type="ECO:0000256" key="5">
    <source>
        <dbReference type="ARBA" id="ARBA00023242"/>
    </source>
</evidence>
<organism evidence="8 9">
    <name type="scientific">Trapa natans</name>
    <name type="common">Water chestnut</name>
    <dbReference type="NCBI Taxonomy" id="22666"/>
    <lineage>
        <taxon>Eukaryota</taxon>
        <taxon>Viridiplantae</taxon>
        <taxon>Streptophyta</taxon>
        <taxon>Embryophyta</taxon>
        <taxon>Tracheophyta</taxon>
        <taxon>Spermatophyta</taxon>
        <taxon>Magnoliopsida</taxon>
        <taxon>eudicotyledons</taxon>
        <taxon>Gunneridae</taxon>
        <taxon>Pentapetalae</taxon>
        <taxon>rosids</taxon>
        <taxon>malvids</taxon>
        <taxon>Myrtales</taxon>
        <taxon>Lythraceae</taxon>
        <taxon>Trapa</taxon>
    </lineage>
</organism>
<keyword evidence="3" id="KW-0238">DNA-binding</keyword>
<keyword evidence="9" id="KW-1185">Reference proteome</keyword>
<dbReference type="AlphaFoldDB" id="A0AAN7RC60"/>
<dbReference type="GO" id="GO:0043565">
    <property type="term" value="F:sequence-specific DNA binding"/>
    <property type="evidence" value="ECO:0007669"/>
    <property type="project" value="TreeGrafter"/>
</dbReference>
<evidence type="ECO:0000256" key="2">
    <source>
        <dbReference type="ARBA" id="ARBA00023015"/>
    </source>
</evidence>
<accession>A0AAN7RC60</accession>
<dbReference type="EMBL" id="JAXQNO010000004">
    <property type="protein sequence ID" value="KAK4799849.1"/>
    <property type="molecule type" value="Genomic_DNA"/>
</dbReference>
<comment type="caution">
    <text evidence="8">The sequence shown here is derived from an EMBL/GenBank/DDBJ whole genome shotgun (WGS) entry which is preliminary data.</text>
</comment>
<reference evidence="8 9" key="1">
    <citation type="journal article" date="2023" name="Hortic Res">
        <title>Pangenome of water caltrop reveals structural variations and asymmetric subgenome divergence after allopolyploidization.</title>
        <authorList>
            <person name="Zhang X."/>
            <person name="Chen Y."/>
            <person name="Wang L."/>
            <person name="Yuan Y."/>
            <person name="Fang M."/>
            <person name="Shi L."/>
            <person name="Lu R."/>
            <person name="Comes H.P."/>
            <person name="Ma Y."/>
            <person name="Chen Y."/>
            <person name="Huang G."/>
            <person name="Zhou Y."/>
            <person name="Zheng Z."/>
            <person name="Qiu Y."/>
        </authorList>
    </citation>
    <scope>NUCLEOTIDE SEQUENCE [LARGE SCALE GENOMIC DNA]</scope>
    <source>
        <strain evidence="8">F231</strain>
    </source>
</reference>
<comment type="subcellular location">
    <subcellularLocation>
        <location evidence="1">Nucleus</location>
    </subcellularLocation>
</comment>
<dbReference type="GO" id="GO:0003700">
    <property type="term" value="F:DNA-binding transcription factor activity"/>
    <property type="evidence" value="ECO:0007669"/>
    <property type="project" value="InterPro"/>
</dbReference>
<evidence type="ECO:0000313" key="8">
    <source>
        <dbReference type="EMBL" id="KAK4799849.1"/>
    </source>
</evidence>
<keyword evidence="2" id="KW-0805">Transcription regulation</keyword>
<evidence type="ECO:0000259" key="7">
    <source>
        <dbReference type="PROSITE" id="PS51369"/>
    </source>
</evidence>
<protein>
    <recommendedName>
        <fullName evidence="7">TCP domain-containing protein</fullName>
    </recommendedName>
</protein>
<sequence>MFASSSSNSNWVDQLNPNSNSSRPPHHLPPASTSHFLPCFNHNIQDRPYDQFLESNHETPIGSNHMGFQEKGTTSSLAVFSSSPFPTAARSTKKERHSKICTARGVRDRRVRLSIGIAREFFGLQDMLGYDKASKTLEWLLDKSKKAIGEIARSKKHQIAFPGNYSAGRHGAVPEGTGHLYESQPSDLSQLIKEDMKEMQLQDPGEETWEKAREMAARDNIFCFTIPNGSAGLQTDQLPSRVHASPTQYQHSTPTTPYDLTPLNGELVKNNFLLGNLPQNWETNYDPMIRQPASFILEDSVPYM</sequence>
<proteinExistence type="predicted"/>
<dbReference type="PANTHER" id="PTHR31072:SF224">
    <property type="entry name" value="TRANSCRIPTION FACTOR TCP1"/>
    <property type="match status" value="1"/>
</dbReference>
<dbReference type="Proteomes" id="UP001346149">
    <property type="component" value="Unassembled WGS sequence"/>
</dbReference>
<evidence type="ECO:0000256" key="4">
    <source>
        <dbReference type="ARBA" id="ARBA00023163"/>
    </source>
</evidence>
<dbReference type="Pfam" id="PF03634">
    <property type="entry name" value="TCP"/>
    <property type="match status" value="1"/>
</dbReference>
<evidence type="ECO:0000256" key="3">
    <source>
        <dbReference type="ARBA" id="ARBA00023125"/>
    </source>
</evidence>
<evidence type="ECO:0000313" key="9">
    <source>
        <dbReference type="Proteomes" id="UP001346149"/>
    </source>
</evidence>
<evidence type="ECO:0000256" key="1">
    <source>
        <dbReference type="ARBA" id="ARBA00004123"/>
    </source>
</evidence>
<feature type="compositionally biased region" description="Polar residues" evidence="6">
    <location>
        <begin position="1"/>
        <end position="23"/>
    </location>
</feature>
<dbReference type="PROSITE" id="PS51369">
    <property type="entry name" value="TCP"/>
    <property type="match status" value="1"/>
</dbReference>
<gene>
    <name evidence="8" type="ORF">SAY86_025214</name>
</gene>
<keyword evidence="5" id="KW-0539">Nucleus</keyword>
<evidence type="ECO:0000256" key="6">
    <source>
        <dbReference type="SAM" id="MobiDB-lite"/>
    </source>
</evidence>
<feature type="region of interest" description="Disordered" evidence="6">
    <location>
        <begin position="1"/>
        <end position="34"/>
    </location>
</feature>